<keyword evidence="2" id="KW-1185">Reference proteome</keyword>
<proteinExistence type="predicted"/>
<evidence type="ECO:0000256" key="1">
    <source>
        <dbReference type="SAM" id="SignalP"/>
    </source>
</evidence>
<protein>
    <submittedName>
        <fullName evidence="3">Uncharacterized protein</fullName>
    </submittedName>
</protein>
<feature type="signal peptide" evidence="1">
    <location>
        <begin position="1"/>
        <end position="20"/>
    </location>
</feature>
<sequence length="130" mass="14191">MLFNLFVLFCGLTLISTTLSLECYQGTVTMINNQNPYTYPVPGDCGPFVQFCIKNLSKQRQQNGDTFTTIVYGCDTPYVGQCRYDGCTYSFGGDTSCCCDSYLCNGSNVSGSNLLILFICAVLATGKLLL</sequence>
<dbReference type="AlphaFoldDB" id="A0A7I4YQ45"/>
<dbReference type="WBParaSite" id="HCON_00122640-00001">
    <property type="protein sequence ID" value="HCON_00122640-00001"/>
    <property type="gene ID" value="HCON_00122640"/>
</dbReference>
<feature type="chain" id="PRO_5029843388" evidence="1">
    <location>
        <begin position="21"/>
        <end position="130"/>
    </location>
</feature>
<dbReference type="OMA" id="RYDGCTY"/>
<name>A0A7I4YQ45_HAECO</name>
<dbReference type="OrthoDB" id="5788919at2759"/>
<evidence type="ECO:0000313" key="2">
    <source>
        <dbReference type="Proteomes" id="UP000025227"/>
    </source>
</evidence>
<organism evidence="2 3">
    <name type="scientific">Haemonchus contortus</name>
    <name type="common">Barber pole worm</name>
    <dbReference type="NCBI Taxonomy" id="6289"/>
    <lineage>
        <taxon>Eukaryota</taxon>
        <taxon>Metazoa</taxon>
        <taxon>Ecdysozoa</taxon>
        <taxon>Nematoda</taxon>
        <taxon>Chromadorea</taxon>
        <taxon>Rhabditida</taxon>
        <taxon>Rhabditina</taxon>
        <taxon>Rhabditomorpha</taxon>
        <taxon>Strongyloidea</taxon>
        <taxon>Trichostrongylidae</taxon>
        <taxon>Haemonchus</taxon>
    </lineage>
</organism>
<keyword evidence="1" id="KW-0732">Signal</keyword>
<dbReference type="Proteomes" id="UP000025227">
    <property type="component" value="Unplaced"/>
</dbReference>
<accession>A0A7I4YQ45</accession>
<evidence type="ECO:0000313" key="3">
    <source>
        <dbReference type="WBParaSite" id="HCON_00122640-00001"/>
    </source>
</evidence>
<reference evidence="3" key="1">
    <citation type="submission" date="2020-12" db="UniProtKB">
        <authorList>
            <consortium name="WormBaseParasite"/>
        </authorList>
    </citation>
    <scope>IDENTIFICATION</scope>
    <source>
        <strain evidence="3">MHco3</strain>
    </source>
</reference>